<dbReference type="GO" id="GO:0016787">
    <property type="term" value="F:hydrolase activity"/>
    <property type="evidence" value="ECO:0007669"/>
    <property type="project" value="UniProtKB-KW"/>
</dbReference>
<dbReference type="AlphaFoldDB" id="E3IXZ3"/>
<dbReference type="OrthoDB" id="3181909at2"/>
<dbReference type="SUPFAM" id="SSF53474">
    <property type="entry name" value="alpha/beta-Hydrolases"/>
    <property type="match status" value="1"/>
</dbReference>
<dbReference type="eggNOG" id="COG0657">
    <property type="taxonomic scope" value="Bacteria"/>
</dbReference>
<organism evidence="3 4">
    <name type="scientific">Pseudofrankia inefficax (strain DSM 45817 / CECT 9037 / DDB 130130 / EuI1c)</name>
    <name type="common">Frankia inefficax</name>
    <dbReference type="NCBI Taxonomy" id="298654"/>
    <lineage>
        <taxon>Bacteria</taxon>
        <taxon>Bacillati</taxon>
        <taxon>Actinomycetota</taxon>
        <taxon>Actinomycetes</taxon>
        <taxon>Frankiales</taxon>
        <taxon>Frankiaceae</taxon>
        <taxon>Pseudofrankia</taxon>
    </lineage>
</organism>
<evidence type="ECO:0000259" key="2">
    <source>
        <dbReference type="Pfam" id="PF07859"/>
    </source>
</evidence>
<dbReference type="PANTHER" id="PTHR48081">
    <property type="entry name" value="AB HYDROLASE SUPERFAMILY PROTEIN C4A8.06C"/>
    <property type="match status" value="1"/>
</dbReference>
<dbReference type="Proteomes" id="UP000002484">
    <property type="component" value="Chromosome"/>
</dbReference>
<dbReference type="InterPro" id="IPR050300">
    <property type="entry name" value="GDXG_lipolytic_enzyme"/>
</dbReference>
<proteinExistence type="predicted"/>
<dbReference type="PANTHER" id="PTHR48081:SF8">
    <property type="entry name" value="ALPHA_BETA HYDROLASE FOLD-3 DOMAIN-CONTAINING PROTEIN-RELATED"/>
    <property type="match status" value="1"/>
</dbReference>
<dbReference type="InterPro" id="IPR029058">
    <property type="entry name" value="AB_hydrolase_fold"/>
</dbReference>
<evidence type="ECO:0000256" key="1">
    <source>
        <dbReference type="ARBA" id="ARBA00022801"/>
    </source>
</evidence>
<keyword evidence="1 3" id="KW-0378">Hydrolase</keyword>
<feature type="domain" description="Alpha/beta hydrolase fold-3" evidence="2">
    <location>
        <begin position="81"/>
        <end position="292"/>
    </location>
</feature>
<dbReference type="EMBL" id="CP002299">
    <property type="protein sequence ID" value="ADP81448.1"/>
    <property type="molecule type" value="Genomic_DNA"/>
</dbReference>
<dbReference type="HOGENOM" id="CLU_012494_6_4_11"/>
<dbReference type="STRING" id="298654.FraEuI1c_3439"/>
<dbReference type="KEGG" id="fri:FraEuI1c_3439"/>
<dbReference type="Pfam" id="PF07859">
    <property type="entry name" value="Abhydrolase_3"/>
    <property type="match status" value="1"/>
</dbReference>
<sequence>MTSETDGERSLTPFAGWVRFLETTSPELIAKRLPPVPDTAALTAHYPELAQVEVTEVVIDGPAAMPARLYREPGHASGSALVWAHGGAFVTGDLDMPEANWVGLTLASRGVPVLSVEYRKCLRGVRFPAPSDDVLAAWLWAVEHAGDLGAEPAGLHLGGASAGGNLAAGVAKRLRDGAGPLPASLLLAYSVLHAHLPAASADLSAKTAALDDLFLTPDMSEEIDLNYVGAAERLTDPYAFPASGDVAGQPPVYVLNSDADFLRASGEGYAARLAAASVPVRVEFEPGSRHGHLNEPFTPAGERSLDRLTAWLTSPPAI</sequence>
<name>E3IXZ3_PSEI1</name>
<protein>
    <submittedName>
        <fullName evidence="3">Alpha/beta hydrolase fold-3 domain protein</fullName>
    </submittedName>
</protein>
<keyword evidence="4" id="KW-1185">Reference proteome</keyword>
<reference evidence="3 4" key="1">
    <citation type="submission" date="2010-10" db="EMBL/GenBank/DDBJ databases">
        <title>Complete sequence of Frankia sp. EuI1c.</title>
        <authorList>
            <consortium name="US DOE Joint Genome Institute"/>
            <person name="Lucas S."/>
            <person name="Copeland A."/>
            <person name="Lapidus A."/>
            <person name="Cheng J.-F."/>
            <person name="Bruce D."/>
            <person name="Goodwin L."/>
            <person name="Pitluck S."/>
            <person name="Chertkov O."/>
            <person name="Detter J.C."/>
            <person name="Han C."/>
            <person name="Tapia R."/>
            <person name="Land M."/>
            <person name="Hauser L."/>
            <person name="Jeffries C."/>
            <person name="Kyrpides N."/>
            <person name="Ivanova N."/>
            <person name="Mikhailova N."/>
            <person name="Beauchemin N."/>
            <person name="Sen A."/>
            <person name="Sur S.A."/>
            <person name="Gtari M."/>
            <person name="Wall L."/>
            <person name="Tisa L."/>
            <person name="Woyke T."/>
        </authorList>
    </citation>
    <scope>NUCLEOTIDE SEQUENCE [LARGE SCALE GENOMIC DNA]</scope>
    <source>
        <strain evidence="4">DSM 45817 / CECT 9037 / EuI1c</strain>
    </source>
</reference>
<dbReference type="Gene3D" id="3.40.50.1820">
    <property type="entry name" value="alpha/beta hydrolase"/>
    <property type="match status" value="1"/>
</dbReference>
<accession>E3IXZ3</accession>
<dbReference type="InParanoid" id="E3IXZ3"/>
<gene>
    <name evidence="3" type="ordered locus">FraEuI1c_3439</name>
</gene>
<evidence type="ECO:0000313" key="3">
    <source>
        <dbReference type="EMBL" id="ADP81448.1"/>
    </source>
</evidence>
<dbReference type="RefSeq" id="WP_013424566.1">
    <property type="nucleotide sequence ID" value="NC_014666.1"/>
</dbReference>
<dbReference type="InterPro" id="IPR013094">
    <property type="entry name" value="AB_hydrolase_3"/>
</dbReference>
<evidence type="ECO:0000313" key="4">
    <source>
        <dbReference type="Proteomes" id="UP000002484"/>
    </source>
</evidence>